<dbReference type="PROSITE" id="PS50863">
    <property type="entry name" value="B3"/>
    <property type="match status" value="1"/>
</dbReference>
<dbReference type="Gene3D" id="2.40.330.10">
    <property type="entry name" value="DNA-binding pseudobarrel domain"/>
    <property type="match status" value="1"/>
</dbReference>
<dbReference type="SUPFAM" id="SSF101936">
    <property type="entry name" value="DNA-binding pseudobarrel domain"/>
    <property type="match status" value="1"/>
</dbReference>
<evidence type="ECO:0000256" key="5">
    <source>
        <dbReference type="ARBA" id="ARBA00023125"/>
    </source>
</evidence>
<feature type="non-terminal residue" evidence="13">
    <location>
        <position position="1"/>
    </location>
</feature>
<dbReference type="EMBL" id="OU466862">
    <property type="protein sequence ID" value="CAH2071094.1"/>
    <property type="molecule type" value="Genomic_DNA"/>
</dbReference>
<dbReference type="GO" id="GO:0006355">
    <property type="term" value="P:regulation of DNA-templated transcription"/>
    <property type="evidence" value="ECO:0007669"/>
    <property type="project" value="InterPro"/>
</dbReference>
<dbReference type="Pfam" id="PF02362">
    <property type="entry name" value="B3"/>
    <property type="match status" value="1"/>
</dbReference>
<name>A0AAU9SVH3_THLAR</name>
<dbReference type="InterPro" id="IPR033389">
    <property type="entry name" value="AUX/IAA_dom"/>
</dbReference>
<reference evidence="13 14" key="1">
    <citation type="submission" date="2022-03" db="EMBL/GenBank/DDBJ databases">
        <authorList>
            <person name="Nunn A."/>
            <person name="Chopra R."/>
            <person name="Nunn A."/>
            <person name="Contreras Garrido A."/>
        </authorList>
    </citation>
    <scope>NUCLEOTIDE SEQUENCE [LARGE SCALE GENOMIC DNA]</scope>
</reference>
<feature type="non-terminal residue" evidence="13">
    <location>
        <position position="599"/>
    </location>
</feature>
<dbReference type="SUPFAM" id="SSF54277">
    <property type="entry name" value="CAD &amp; PB1 domains"/>
    <property type="match status" value="1"/>
</dbReference>
<comment type="subcellular location">
    <subcellularLocation>
        <location evidence="1 10">Nucleus</location>
    </subcellularLocation>
</comment>
<dbReference type="InterPro" id="IPR010525">
    <property type="entry name" value="ARF_dom"/>
</dbReference>
<dbReference type="InterPro" id="IPR044835">
    <property type="entry name" value="ARF_plant"/>
</dbReference>
<evidence type="ECO:0000256" key="1">
    <source>
        <dbReference type="ARBA" id="ARBA00004123"/>
    </source>
</evidence>
<protein>
    <recommendedName>
        <fullName evidence="10">Auxin response factor</fullName>
    </recommendedName>
</protein>
<dbReference type="AlphaFoldDB" id="A0AAU9SVH3"/>
<organism evidence="13 14">
    <name type="scientific">Thlaspi arvense</name>
    <name type="common">Field penny-cress</name>
    <dbReference type="NCBI Taxonomy" id="13288"/>
    <lineage>
        <taxon>Eukaryota</taxon>
        <taxon>Viridiplantae</taxon>
        <taxon>Streptophyta</taxon>
        <taxon>Embryophyta</taxon>
        <taxon>Tracheophyta</taxon>
        <taxon>Spermatophyta</taxon>
        <taxon>Magnoliopsida</taxon>
        <taxon>eudicotyledons</taxon>
        <taxon>Gunneridae</taxon>
        <taxon>Pentapetalae</taxon>
        <taxon>rosids</taxon>
        <taxon>malvids</taxon>
        <taxon>Brassicales</taxon>
        <taxon>Brassicaceae</taxon>
        <taxon>Thlaspideae</taxon>
        <taxon>Thlaspi</taxon>
    </lineage>
</organism>
<dbReference type="Gene3D" id="3.10.20.90">
    <property type="entry name" value="Phosphatidylinositol 3-kinase Catalytic Subunit, Chain A, domain 1"/>
    <property type="match status" value="1"/>
</dbReference>
<feature type="domain" description="PB1" evidence="12">
    <location>
        <begin position="477"/>
        <end position="558"/>
    </location>
</feature>
<proteinExistence type="inferred from homology"/>
<dbReference type="Pfam" id="PF06507">
    <property type="entry name" value="ARF_AD"/>
    <property type="match status" value="1"/>
</dbReference>
<keyword evidence="7 10" id="KW-0539">Nucleus</keyword>
<dbReference type="SMART" id="SM01019">
    <property type="entry name" value="B3"/>
    <property type="match status" value="1"/>
</dbReference>
<accession>A0AAU9SVH3</accession>
<gene>
    <name evidence="13" type="ORF">TAV2_LOCUS20709</name>
</gene>
<evidence type="ECO:0000256" key="4">
    <source>
        <dbReference type="ARBA" id="ARBA00023015"/>
    </source>
</evidence>
<dbReference type="GO" id="GO:0009734">
    <property type="term" value="P:auxin-activated signaling pathway"/>
    <property type="evidence" value="ECO:0007669"/>
    <property type="project" value="UniProtKB-KW"/>
</dbReference>
<sequence>DETNNYLYDELWKLCGGSLFDLPKIGENVYYFPQGHIEYMTWVKYHQFLIFLQKFDAMLLTFSVENDTDDIYAKISLLPDTAKIYYFTKVLTASDVNPHGGFSILKRHADECLPPLDMSQPTPTQEIVAKDLHDYEWRFKHTFRGTPKRHIFTTGWSAFARGKKLVMGDSFILNLLFSYSRGENGESRVGIRRAAHQQDNIPSSIISKQSMHHGIIVSAMNAINTKCMFNVFCKPRSSQFIVNFEKYIEAMNKKFKVDSNFTMRFEDANFTEIRYTEKIINNTNYSFHWRDSDWRSLEVKWDVAASIPRPDKVSPWEIEPLAPSSNIIQSHLKNKRSRHVDEINMLIPTLTQGQEIGQSSMNSPMSISQLSNHHATNYSKISSSWPMNYSVPSISKPDSNDQMVMSANENITIDATSGYKLFGVDLTTPTETKDLIEQIDLYQKVKISKISEEEKIEQIQTLTSSKDIQSQQINSTRSHIKVQIQGVAIGRAVDLTVLDGYNQLIDELEKLFDLKDELRMGNQWEIVFADDEGDMMLVGDDPWIEFCNVVKKIFILSKNEVKIMGSKNKFSEGGSTSTTTTSTCLDLSPNAKINHNFLN</sequence>
<dbReference type="Proteomes" id="UP000836841">
    <property type="component" value="Chromosome 6"/>
</dbReference>
<keyword evidence="8 10" id="KW-0927">Auxin signaling pathway</keyword>
<evidence type="ECO:0000256" key="3">
    <source>
        <dbReference type="ARBA" id="ARBA00011726"/>
    </source>
</evidence>
<evidence type="ECO:0000256" key="10">
    <source>
        <dbReference type="RuleBase" id="RU004561"/>
    </source>
</evidence>
<keyword evidence="5 10" id="KW-0238">DNA-binding</keyword>
<dbReference type="InterPro" id="IPR003340">
    <property type="entry name" value="B3_DNA-bd"/>
</dbReference>
<keyword evidence="4 10" id="KW-0805">Transcription regulation</keyword>
<evidence type="ECO:0000259" key="11">
    <source>
        <dbReference type="PROSITE" id="PS50863"/>
    </source>
</evidence>
<evidence type="ECO:0000313" key="14">
    <source>
        <dbReference type="Proteomes" id="UP000836841"/>
    </source>
</evidence>
<keyword evidence="6 10" id="KW-0804">Transcription</keyword>
<dbReference type="GO" id="GO:0003677">
    <property type="term" value="F:DNA binding"/>
    <property type="evidence" value="ECO:0007669"/>
    <property type="project" value="UniProtKB-KW"/>
</dbReference>
<dbReference type="Pfam" id="PF02309">
    <property type="entry name" value="AUX_IAA"/>
    <property type="match status" value="2"/>
</dbReference>
<evidence type="ECO:0000256" key="8">
    <source>
        <dbReference type="ARBA" id="ARBA00023294"/>
    </source>
</evidence>
<evidence type="ECO:0000256" key="9">
    <source>
        <dbReference type="ARBA" id="ARBA00037697"/>
    </source>
</evidence>
<comment type="similarity">
    <text evidence="2 10">Belongs to the ARF family.</text>
</comment>
<dbReference type="Gene3D" id="2.30.30.1040">
    <property type="match status" value="1"/>
</dbReference>
<feature type="domain" description="TF-B3" evidence="11">
    <location>
        <begin position="87"/>
        <end position="195"/>
    </location>
</feature>
<dbReference type="PROSITE" id="PS51745">
    <property type="entry name" value="PB1"/>
    <property type="match status" value="1"/>
</dbReference>
<evidence type="ECO:0000256" key="2">
    <source>
        <dbReference type="ARBA" id="ARBA00007853"/>
    </source>
</evidence>
<evidence type="ECO:0000256" key="6">
    <source>
        <dbReference type="ARBA" id="ARBA00023163"/>
    </source>
</evidence>
<dbReference type="InterPro" id="IPR015300">
    <property type="entry name" value="DNA-bd_pseudobarrel_sf"/>
</dbReference>
<dbReference type="PANTHER" id="PTHR31384">
    <property type="entry name" value="AUXIN RESPONSE FACTOR 4-RELATED"/>
    <property type="match status" value="1"/>
</dbReference>
<dbReference type="GO" id="GO:0005634">
    <property type="term" value="C:nucleus"/>
    <property type="evidence" value="ECO:0007669"/>
    <property type="project" value="UniProtKB-SubCell"/>
</dbReference>
<dbReference type="FunFam" id="2.40.330.10:FF:000001">
    <property type="entry name" value="Auxin response factor"/>
    <property type="match status" value="1"/>
</dbReference>
<dbReference type="CDD" id="cd10017">
    <property type="entry name" value="B3_DNA"/>
    <property type="match status" value="1"/>
</dbReference>
<evidence type="ECO:0000256" key="7">
    <source>
        <dbReference type="ARBA" id="ARBA00023242"/>
    </source>
</evidence>
<dbReference type="PANTHER" id="PTHR31384:SF164">
    <property type="entry name" value="AUXIN RESPONSE FACTOR 12-RELATED"/>
    <property type="match status" value="1"/>
</dbReference>
<keyword evidence="14" id="KW-1185">Reference proteome</keyword>
<evidence type="ECO:0000313" key="13">
    <source>
        <dbReference type="EMBL" id="CAH2071094.1"/>
    </source>
</evidence>
<evidence type="ECO:0000259" key="12">
    <source>
        <dbReference type="PROSITE" id="PS51745"/>
    </source>
</evidence>
<comment type="function">
    <text evidence="9">Auxin response factors (ARFs) are transcriptional factors that bind specifically to the DNA sequence 5'-TGTCTC-3' found in the auxin-responsive promoter elements (AuxREs). Could act as transcriptional activator or repressor. Formation of heterodimers with Aux/IAA proteins may alter their ability to modulate early auxin response genes expression.</text>
</comment>
<dbReference type="InterPro" id="IPR053793">
    <property type="entry name" value="PB1-like"/>
</dbReference>
<comment type="subunit">
    <text evidence="3 10">Homodimers and heterodimers.</text>
</comment>